<dbReference type="InterPro" id="IPR036388">
    <property type="entry name" value="WH-like_DNA-bd_sf"/>
</dbReference>
<reference evidence="3 4" key="1">
    <citation type="submission" date="2018-08" db="EMBL/GenBank/DDBJ databases">
        <title>A genome reference for cultivated species of the human gut microbiota.</title>
        <authorList>
            <person name="Zou Y."/>
            <person name="Xue W."/>
            <person name="Luo G."/>
        </authorList>
    </citation>
    <scope>NUCLEOTIDE SEQUENCE [LARGE SCALE GENOMIC DNA]</scope>
    <source>
        <strain evidence="3 4">TF05-11AC</strain>
    </source>
</reference>
<dbReference type="InterPro" id="IPR052057">
    <property type="entry name" value="IS150/IS1296_orfA-like"/>
</dbReference>
<name>A0A3E4U0R1_9FIRM</name>
<dbReference type="Proteomes" id="UP000261257">
    <property type="component" value="Unassembled WGS sequence"/>
</dbReference>
<dbReference type="AlphaFoldDB" id="A0A3E4U0R1"/>
<accession>A0A3E4U0R1</accession>
<comment type="caution">
    <text evidence="3">The sequence shown here is derived from an EMBL/GenBank/DDBJ whole genome shotgun (WGS) entry which is preliminary data.</text>
</comment>
<comment type="similarity">
    <text evidence="1">Belongs to the IS150/IS1296 orfA family.</text>
</comment>
<evidence type="ECO:0000256" key="1">
    <source>
        <dbReference type="ARBA" id="ARBA00038232"/>
    </source>
</evidence>
<dbReference type="InterPro" id="IPR010921">
    <property type="entry name" value="Trp_repressor/repl_initiator"/>
</dbReference>
<evidence type="ECO:0000313" key="4">
    <source>
        <dbReference type="Proteomes" id="UP000261257"/>
    </source>
</evidence>
<dbReference type="PANTHER" id="PTHR33795">
    <property type="entry name" value="INSERTION ELEMENT IS150 PROTEIN INSJ"/>
    <property type="match status" value="1"/>
</dbReference>
<dbReference type="Gene3D" id="1.10.10.10">
    <property type="entry name" value="Winged helix-like DNA-binding domain superfamily/Winged helix DNA-binding domain"/>
    <property type="match status" value="3"/>
</dbReference>
<dbReference type="PANTHER" id="PTHR33795:SF1">
    <property type="entry name" value="INSERTION ELEMENT IS150 PROTEIN INSJ"/>
    <property type="match status" value="1"/>
</dbReference>
<evidence type="ECO:0000259" key="2">
    <source>
        <dbReference type="Pfam" id="PF13518"/>
    </source>
</evidence>
<feature type="domain" description="Insertion element IS150 protein InsJ-like helix-turn-helix" evidence="2">
    <location>
        <begin position="146"/>
        <end position="196"/>
    </location>
</feature>
<feature type="domain" description="Insertion element IS150 protein InsJ-like helix-turn-helix" evidence="2">
    <location>
        <begin position="23"/>
        <end position="66"/>
    </location>
</feature>
<gene>
    <name evidence="3" type="ORF">DXC39_23225</name>
</gene>
<dbReference type="GO" id="GO:0043565">
    <property type="term" value="F:sequence-specific DNA binding"/>
    <property type="evidence" value="ECO:0007669"/>
    <property type="project" value="InterPro"/>
</dbReference>
<organism evidence="3 4">
    <name type="scientific">Hungatella hathewayi</name>
    <dbReference type="NCBI Taxonomy" id="154046"/>
    <lineage>
        <taxon>Bacteria</taxon>
        <taxon>Bacillati</taxon>
        <taxon>Bacillota</taxon>
        <taxon>Clostridia</taxon>
        <taxon>Lachnospirales</taxon>
        <taxon>Lachnospiraceae</taxon>
        <taxon>Hungatella</taxon>
    </lineage>
</organism>
<dbReference type="InterPro" id="IPR055247">
    <property type="entry name" value="InsJ-like_HTH"/>
</dbReference>
<sequence length="235" mass="27635">MKKQNCHDRRSMFMPRNQFSPQEKLKIVKEYLCGNTSYIKLGRKYSIDESCIRQWIAKYKAFGEHAFELGNNNERYTAGFKRKVVEAYLRGEGSYRDITIAYKIHADSTVLKWVSQYNNHVELTDSRPEGAQGMVKIKGRKTTYEERIEIVEDCMKNGCDYTATSHKYQISYGQAYQWVRKFKECGMDSLRDKRGRTKPVEEMSEVERLRAENRLLVAKNKSMELENAFLKNSTR</sequence>
<feature type="domain" description="Insertion element IS150 protein InsJ-like helix-turn-helix" evidence="2">
    <location>
        <begin position="80"/>
        <end position="120"/>
    </location>
</feature>
<dbReference type="Pfam" id="PF13518">
    <property type="entry name" value="HTH_28"/>
    <property type="match status" value="3"/>
</dbReference>
<evidence type="ECO:0000313" key="3">
    <source>
        <dbReference type="EMBL" id="RGL99336.1"/>
    </source>
</evidence>
<proteinExistence type="inferred from homology"/>
<dbReference type="EMBL" id="QSSQ01000031">
    <property type="protein sequence ID" value="RGL99336.1"/>
    <property type="molecule type" value="Genomic_DNA"/>
</dbReference>
<dbReference type="SUPFAM" id="SSF48295">
    <property type="entry name" value="TrpR-like"/>
    <property type="match status" value="3"/>
</dbReference>
<protein>
    <recommendedName>
        <fullName evidence="2">Insertion element IS150 protein InsJ-like helix-turn-helix domain-containing protein</fullName>
    </recommendedName>
</protein>